<reference evidence="1" key="1">
    <citation type="journal article" date="2021" name="New Phytol.">
        <title>Evolutionary innovations through gain and loss of genes in the ectomycorrhizal Boletales.</title>
        <authorList>
            <person name="Wu G."/>
            <person name="Miyauchi S."/>
            <person name="Morin E."/>
            <person name="Kuo A."/>
            <person name="Drula E."/>
            <person name="Varga T."/>
            <person name="Kohler A."/>
            <person name="Feng B."/>
            <person name="Cao Y."/>
            <person name="Lipzen A."/>
            <person name="Daum C."/>
            <person name="Hundley H."/>
            <person name="Pangilinan J."/>
            <person name="Johnson J."/>
            <person name="Barry K."/>
            <person name="LaButti K."/>
            <person name="Ng V."/>
            <person name="Ahrendt S."/>
            <person name="Min B."/>
            <person name="Choi I.G."/>
            <person name="Park H."/>
            <person name="Plett J.M."/>
            <person name="Magnuson J."/>
            <person name="Spatafora J.W."/>
            <person name="Nagy L.G."/>
            <person name="Henrissat B."/>
            <person name="Grigoriev I.V."/>
            <person name="Yang Z.L."/>
            <person name="Xu J."/>
            <person name="Martin F.M."/>
        </authorList>
    </citation>
    <scope>NUCLEOTIDE SEQUENCE</scope>
    <source>
        <strain evidence="1">ATCC 28755</strain>
    </source>
</reference>
<protein>
    <submittedName>
        <fullName evidence="1">Uncharacterized protein</fullName>
    </submittedName>
</protein>
<organism evidence="1 2">
    <name type="scientific">Hygrophoropsis aurantiaca</name>
    <dbReference type="NCBI Taxonomy" id="72124"/>
    <lineage>
        <taxon>Eukaryota</taxon>
        <taxon>Fungi</taxon>
        <taxon>Dikarya</taxon>
        <taxon>Basidiomycota</taxon>
        <taxon>Agaricomycotina</taxon>
        <taxon>Agaricomycetes</taxon>
        <taxon>Agaricomycetidae</taxon>
        <taxon>Boletales</taxon>
        <taxon>Coniophorineae</taxon>
        <taxon>Hygrophoropsidaceae</taxon>
        <taxon>Hygrophoropsis</taxon>
    </lineage>
</organism>
<keyword evidence="2" id="KW-1185">Reference proteome</keyword>
<gene>
    <name evidence="1" type="ORF">BJ138DRAFT_1169640</name>
</gene>
<comment type="caution">
    <text evidence="1">The sequence shown here is derived from an EMBL/GenBank/DDBJ whole genome shotgun (WGS) entry which is preliminary data.</text>
</comment>
<proteinExistence type="predicted"/>
<name>A0ACB8ARJ0_9AGAM</name>
<dbReference type="EMBL" id="MU267595">
    <property type="protein sequence ID" value="KAH7915955.1"/>
    <property type="molecule type" value="Genomic_DNA"/>
</dbReference>
<evidence type="ECO:0000313" key="1">
    <source>
        <dbReference type="EMBL" id="KAH7915955.1"/>
    </source>
</evidence>
<accession>A0ACB8ARJ0</accession>
<dbReference type="Proteomes" id="UP000790377">
    <property type="component" value="Unassembled WGS sequence"/>
</dbReference>
<evidence type="ECO:0000313" key="2">
    <source>
        <dbReference type="Proteomes" id="UP000790377"/>
    </source>
</evidence>
<sequence length="599" mass="65481">MSTFAEVEKIISQTFDIVIIGGGTAGLCLASRLSEDPKTSVLVLEAGQANLDDPAILIPAQYAAHLGQKAYDWNFTTTPQQYSNQTQFPWSRGKGLGGSSGINFLCWTKPPQEEIDDWERLGNPGWNWERYQKYLLQIEGYTSPSPKSTAAHGLNFDDWKIGKDGPLKLSHPATITLPELKAYQTWFNLGIPKAPAPVSGNPKGAYFTPKTIDSTTFTRSYSATAFYLPNAHRPNLHVLLAANASRIITTPGSELRATGVEFFHSGRTYTVNANKEVILCAGALKSPQLLELSGIGRKNVLDSLHIPVQLELPGVGENVQEHMFGGVTFELAEGVDDVTMDILRDPAGRAEHLKLHEKGEGAFTLGITGFAFTSLASISDRAQSIYEAAREKIKANWNSYSPGLQDQYKIQLERLENASPCEIILVPGFLSFPNPPAPGKKYITILFALNHNFSRGTIHATSSNPEVDPALDPHYFEEDVDLQTFVELVKFIRKMAQTAPFSEAIASPVDLNPGPSVSSDEQIGEFLKKYSGTTFHTIGSLSMLPREKGGVVDNRLKVYGTSNIRVADLSVVPLHFAAHTMTTAYSIAEQAADIIKGKI</sequence>